<accession>A0A2H0LKR9</accession>
<protein>
    <submittedName>
        <fullName evidence="2">Uncharacterized protein</fullName>
    </submittedName>
</protein>
<evidence type="ECO:0000313" key="2">
    <source>
        <dbReference type="EMBL" id="PIQ85018.1"/>
    </source>
</evidence>
<evidence type="ECO:0000313" key="3">
    <source>
        <dbReference type="Proteomes" id="UP000230859"/>
    </source>
</evidence>
<keyword evidence="1" id="KW-0732">Signal</keyword>
<reference evidence="2 3" key="1">
    <citation type="submission" date="2017-09" db="EMBL/GenBank/DDBJ databases">
        <title>Depth-based differentiation of microbial function through sediment-hosted aquifers and enrichment of novel symbionts in the deep terrestrial subsurface.</title>
        <authorList>
            <person name="Probst A.J."/>
            <person name="Ladd B."/>
            <person name="Jarett J.K."/>
            <person name="Geller-Mcgrath D.E."/>
            <person name="Sieber C.M."/>
            <person name="Emerson J.B."/>
            <person name="Anantharaman K."/>
            <person name="Thomas B.C."/>
            <person name="Malmstrom R."/>
            <person name="Stieglmeier M."/>
            <person name="Klingl A."/>
            <person name="Woyke T."/>
            <person name="Ryan C.M."/>
            <person name="Banfield J.F."/>
        </authorList>
    </citation>
    <scope>NUCLEOTIDE SEQUENCE [LARGE SCALE GENOMIC DNA]</scope>
    <source>
        <strain evidence="2">CG11_big_fil_rev_8_21_14_0_20_45_26</strain>
    </source>
</reference>
<evidence type="ECO:0000256" key="1">
    <source>
        <dbReference type="SAM" id="SignalP"/>
    </source>
</evidence>
<gene>
    <name evidence="2" type="ORF">COV74_10495</name>
</gene>
<sequence>MKRTVIFLTVILMVTSWAAVSPCWCGMPHSEQAKIVQTHEMPCHASSPTSSNNESHPCCSGCHVTVQVPLPQQPALVAAPTTAGSILNHFLDTPVVSHPALIDVISDVDHQDLFLFSSQALLSTVRLNI</sequence>
<proteinExistence type="predicted"/>
<dbReference type="AlphaFoldDB" id="A0A2H0LKR9"/>
<comment type="caution">
    <text evidence="2">The sequence shown here is derived from an EMBL/GenBank/DDBJ whole genome shotgun (WGS) entry which is preliminary data.</text>
</comment>
<feature type="signal peptide" evidence="1">
    <location>
        <begin position="1"/>
        <end position="18"/>
    </location>
</feature>
<organism evidence="2 3">
    <name type="scientific">Candidatus Abzuiibacterium crystallinum</name>
    <dbReference type="NCBI Taxonomy" id="1974748"/>
    <lineage>
        <taxon>Bacteria</taxon>
        <taxon>Pseudomonadati</taxon>
        <taxon>Candidatus Omnitrophota</taxon>
        <taxon>Candidatus Abzuiibacterium</taxon>
    </lineage>
</organism>
<dbReference type="Proteomes" id="UP000230859">
    <property type="component" value="Unassembled WGS sequence"/>
</dbReference>
<name>A0A2H0LKR9_9BACT</name>
<feature type="chain" id="PRO_5013762614" evidence="1">
    <location>
        <begin position="19"/>
        <end position="129"/>
    </location>
</feature>
<dbReference type="EMBL" id="PCVY01000076">
    <property type="protein sequence ID" value="PIQ85018.1"/>
    <property type="molecule type" value="Genomic_DNA"/>
</dbReference>